<dbReference type="InterPro" id="IPR029030">
    <property type="entry name" value="Caspase-like_dom_sf"/>
</dbReference>
<dbReference type="InterPro" id="IPR011989">
    <property type="entry name" value="ARM-like"/>
</dbReference>
<feature type="region of interest" description="Disordered" evidence="1">
    <location>
        <begin position="254"/>
        <end position="281"/>
    </location>
</feature>
<dbReference type="InterPro" id="IPR001309">
    <property type="entry name" value="Pept_C14_p20"/>
</dbReference>
<dbReference type="Proteomes" id="UP000000602">
    <property type="component" value="Chromosome"/>
</dbReference>
<dbReference type="Gene3D" id="1.25.10.10">
    <property type="entry name" value="Leucine-rich Repeat Variant"/>
    <property type="match status" value="1"/>
</dbReference>
<evidence type="ECO:0000256" key="1">
    <source>
        <dbReference type="SAM" id="MobiDB-lite"/>
    </source>
</evidence>
<dbReference type="InterPro" id="IPR052039">
    <property type="entry name" value="Caspase-related_regulators"/>
</dbReference>
<reference evidence="4" key="1">
    <citation type="journal article" date="2004" name="Environ. Microbiol.">
        <title>The genome of Desulfotalea psychrophila, a sulfate-reducing bacterium from permanently cold Arctic sediments.</title>
        <authorList>
            <person name="Rabus R."/>
            <person name="Ruepp A."/>
            <person name="Frickey T."/>
            <person name="Rattei T."/>
            <person name="Fartmann B."/>
            <person name="Stark M."/>
            <person name="Bauer M."/>
            <person name="Zibat A."/>
            <person name="Lombardot T."/>
            <person name="Becker I."/>
            <person name="Amann J."/>
            <person name="Gellner K."/>
            <person name="Teeling H."/>
            <person name="Leuschner W.D."/>
            <person name="Gloeckner F.-O."/>
            <person name="Lupas A.N."/>
            <person name="Amann R."/>
            <person name="Klenk H.-P."/>
        </authorList>
    </citation>
    <scope>NUCLEOTIDE SEQUENCE [LARGE SCALE GENOMIC DNA]</scope>
    <source>
        <strain evidence="4">DSM 12343 / LSv54</strain>
    </source>
</reference>
<dbReference type="GO" id="GO:0006508">
    <property type="term" value="P:proteolysis"/>
    <property type="evidence" value="ECO:0007669"/>
    <property type="project" value="InterPro"/>
</dbReference>
<dbReference type="InterPro" id="IPR011600">
    <property type="entry name" value="Pept_C14_caspase"/>
</dbReference>
<evidence type="ECO:0000313" key="4">
    <source>
        <dbReference type="Proteomes" id="UP000000602"/>
    </source>
</evidence>
<dbReference type="SUPFAM" id="SSF48371">
    <property type="entry name" value="ARM repeat"/>
    <property type="match status" value="1"/>
</dbReference>
<dbReference type="eggNOG" id="COG1413">
    <property type="taxonomic scope" value="Bacteria"/>
</dbReference>
<dbReference type="PANTHER" id="PTHR22576:SF37">
    <property type="entry name" value="MUCOSA-ASSOCIATED LYMPHOID TISSUE LYMPHOMA TRANSLOCATION PROTEIN 1"/>
    <property type="match status" value="1"/>
</dbReference>
<gene>
    <name evidence="3" type="ordered locus">DP2442</name>
</gene>
<dbReference type="EMBL" id="CR522870">
    <property type="protein sequence ID" value="CAG37171.1"/>
    <property type="molecule type" value="Genomic_DNA"/>
</dbReference>
<evidence type="ECO:0000313" key="3">
    <source>
        <dbReference type="EMBL" id="CAG37171.1"/>
    </source>
</evidence>
<organism evidence="3 4">
    <name type="scientific">Desulfotalea psychrophila (strain LSv54 / DSM 12343)</name>
    <dbReference type="NCBI Taxonomy" id="177439"/>
    <lineage>
        <taxon>Bacteria</taxon>
        <taxon>Pseudomonadati</taxon>
        <taxon>Thermodesulfobacteriota</taxon>
        <taxon>Desulfobulbia</taxon>
        <taxon>Desulfobulbales</taxon>
        <taxon>Desulfocapsaceae</taxon>
        <taxon>Desulfotalea</taxon>
    </lineage>
</organism>
<dbReference type="eggNOG" id="COG4249">
    <property type="taxonomic scope" value="Bacteria"/>
</dbReference>
<dbReference type="HOGENOM" id="CLU_650081_0_0_7"/>
<keyword evidence="4" id="KW-1185">Reference proteome</keyword>
<dbReference type="GO" id="GO:0004197">
    <property type="term" value="F:cysteine-type endopeptidase activity"/>
    <property type="evidence" value="ECO:0007669"/>
    <property type="project" value="InterPro"/>
</dbReference>
<protein>
    <recommendedName>
        <fullName evidence="2">Caspase family p20 domain-containing protein</fullName>
    </recommendedName>
</protein>
<name>Q6AKF4_DESPS</name>
<evidence type="ECO:0000259" key="2">
    <source>
        <dbReference type="PROSITE" id="PS50208"/>
    </source>
</evidence>
<dbReference type="SUPFAM" id="SSF52129">
    <property type="entry name" value="Caspase-like"/>
    <property type="match status" value="1"/>
</dbReference>
<dbReference type="KEGG" id="dps:DP2442"/>
<dbReference type="STRING" id="177439.DP2442"/>
<sequence length="422" mass="47000">MRKLLYITIFSVIFFNSAHPDEAVAQKRIALIIGNSDYRIRSLKNPVNDAKDFSRTLSALGFETIIKVNADQEGFEESVRKFGKKIRGDTVGLFYFSGHGVQYEGRNYLIPIGAMPKISSPDHLKYKTVDVGYVLGVMKHANNGLNIVILDACRNNPFQSFARDMGDGLSRVSDADGCLIAYSTAPGKVALDGVGRNSPYTGSLIELMKYPNLPVELMFKKVREKVKKQTNGKQSPWYEASIDGDFSFSNISSKAKKPSYSQNSQGIAKARRSSREPVDSKKHKLANGLSHIILDQLILNLSHDSWKIRKESIDQFISYGNEAIVYAYPQLVLALGDSDPDVRRSAKRAVKLESFDDKYIKYFGKVLKSRSWEVRSGTLDTLAYFGEEASGALAIISPLLADSDADVRRSAQNAVKRLSQER</sequence>
<dbReference type="Pfam" id="PF00656">
    <property type="entry name" value="Peptidase_C14"/>
    <property type="match status" value="1"/>
</dbReference>
<accession>Q6AKF4</accession>
<dbReference type="PANTHER" id="PTHR22576">
    <property type="entry name" value="MUCOSA ASSOCIATED LYMPHOID TISSUE LYMPHOMA TRANSLOCATION PROTEIN 1/PARACASPASE"/>
    <property type="match status" value="1"/>
</dbReference>
<dbReference type="Gene3D" id="3.40.50.1460">
    <property type="match status" value="1"/>
</dbReference>
<dbReference type="PROSITE" id="PS50208">
    <property type="entry name" value="CASPASE_P20"/>
    <property type="match status" value="1"/>
</dbReference>
<feature type="domain" description="Caspase family p20" evidence="2">
    <location>
        <begin position="26"/>
        <end position="157"/>
    </location>
</feature>
<dbReference type="InterPro" id="IPR016024">
    <property type="entry name" value="ARM-type_fold"/>
</dbReference>
<dbReference type="MEROPS" id="C14.026"/>
<feature type="compositionally biased region" description="Polar residues" evidence="1">
    <location>
        <begin position="254"/>
        <end position="266"/>
    </location>
</feature>
<dbReference type="AlphaFoldDB" id="Q6AKF4"/>
<proteinExistence type="predicted"/>